<evidence type="ECO:0000313" key="2">
    <source>
        <dbReference type="EMBL" id="CAA9242032.1"/>
    </source>
</evidence>
<feature type="non-terminal residue" evidence="2">
    <location>
        <position position="1"/>
    </location>
</feature>
<feature type="compositionally biased region" description="Polar residues" evidence="1">
    <location>
        <begin position="39"/>
        <end position="49"/>
    </location>
</feature>
<sequence>EQGAHPRLGGARFRRPPFERHLHRLTVHRRAPVHAGRTPQVSRSATAML</sequence>
<dbReference type="EMBL" id="CADCTL010000116">
    <property type="protein sequence ID" value="CAA9242032.1"/>
    <property type="molecule type" value="Genomic_DNA"/>
</dbReference>
<dbReference type="AlphaFoldDB" id="A0A6J4I5X7"/>
<organism evidence="2">
    <name type="scientific">uncultured Acetobacteraceae bacterium</name>
    <dbReference type="NCBI Taxonomy" id="169975"/>
    <lineage>
        <taxon>Bacteria</taxon>
        <taxon>Pseudomonadati</taxon>
        <taxon>Pseudomonadota</taxon>
        <taxon>Alphaproteobacteria</taxon>
        <taxon>Acetobacterales</taxon>
        <taxon>Acetobacteraceae</taxon>
        <taxon>environmental samples</taxon>
    </lineage>
</organism>
<protein>
    <submittedName>
        <fullName evidence="2">Uncharacterized protein</fullName>
    </submittedName>
</protein>
<proteinExistence type="predicted"/>
<feature type="region of interest" description="Disordered" evidence="1">
    <location>
        <begin position="27"/>
        <end position="49"/>
    </location>
</feature>
<evidence type="ECO:0000256" key="1">
    <source>
        <dbReference type="SAM" id="MobiDB-lite"/>
    </source>
</evidence>
<reference evidence="2" key="1">
    <citation type="submission" date="2020-02" db="EMBL/GenBank/DDBJ databases">
        <authorList>
            <person name="Meier V. D."/>
        </authorList>
    </citation>
    <scope>NUCLEOTIDE SEQUENCE</scope>
    <source>
        <strain evidence="2">AVDCRST_MAG04</strain>
    </source>
</reference>
<accession>A0A6J4I5X7</accession>
<name>A0A6J4I5X7_9PROT</name>
<feature type="non-terminal residue" evidence="2">
    <location>
        <position position="49"/>
    </location>
</feature>
<gene>
    <name evidence="2" type="ORF">AVDCRST_MAG04-1671</name>
</gene>